<reference evidence="2 3" key="1">
    <citation type="journal article" date="2019" name="Nat. Ecol. Evol.">
        <title>Megaphylogeny resolves global patterns of mushroom evolution.</title>
        <authorList>
            <person name="Varga T."/>
            <person name="Krizsan K."/>
            <person name="Foldi C."/>
            <person name="Dima B."/>
            <person name="Sanchez-Garcia M."/>
            <person name="Sanchez-Ramirez S."/>
            <person name="Szollosi G.J."/>
            <person name="Szarkandi J.G."/>
            <person name="Papp V."/>
            <person name="Albert L."/>
            <person name="Andreopoulos W."/>
            <person name="Angelini C."/>
            <person name="Antonin V."/>
            <person name="Barry K.W."/>
            <person name="Bougher N.L."/>
            <person name="Buchanan P."/>
            <person name="Buyck B."/>
            <person name="Bense V."/>
            <person name="Catcheside P."/>
            <person name="Chovatia M."/>
            <person name="Cooper J."/>
            <person name="Damon W."/>
            <person name="Desjardin D."/>
            <person name="Finy P."/>
            <person name="Geml J."/>
            <person name="Haridas S."/>
            <person name="Hughes K."/>
            <person name="Justo A."/>
            <person name="Karasinski D."/>
            <person name="Kautmanova I."/>
            <person name="Kiss B."/>
            <person name="Kocsube S."/>
            <person name="Kotiranta H."/>
            <person name="LaButti K.M."/>
            <person name="Lechner B.E."/>
            <person name="Liimatainen K."/>
            <person name="Lipzen A."/>
            <person name="Lukacs Z."/>
            <person name="Mihaltcheva S."/>
            <person name="Morgado L.N."/>
            <person name="Niskanen T."/>
            <person name="Noordeloos M.E."/>
            <person name="Ohm R.A."/>
            <person name="Ortiz-Santana B."/>
            <person name="Ovrebo C."/>
            <person name="Racz N."/>
            <person name="Riley R."/>
            <person name="Savchenko A."/>
            <person name="Shiryaev A."/>
            <person name="Soop K."/>
            <person name="Spirin V."/>
            <person name="Szebenyi C."/>
            <person name="Tomsovsky M."/>
            <person name="Tulloss R.E."/>
            <person name="Uehling J."/>
            <person name="Grigoriev I.V."/>
            <person name="Vagvolgyi C."/>
            <person name="Papp T."/>
            <person name="Martin F.M."/>
            <person name="Miettinen O."/>
            <person name="Hibbett D.S."/>
            <person name="Nagy L.G."/>
        </authorList>
    </citation>
    <scope>NUCLEOTIDE SEQUENCE [LARGE SCALE GENOMIC DNA]</scope>
    <source>
        <strain evidence="2 3">FP101781</strain>
    </source>
</reference>
<comment type="caution">
    <text evidence="2">The sequence shown here is derived from an EMBL/GenBank/DDBJ whole genome shotgun (WGS) entry which is preliminary data.</text>
</comment>
<dbReference type="Proteomes" id="UP000298030">
    <property type="component" value="Unassembled WGS sequence"/>
</dbReference>
<organism evidence="2 3">
    <name type="scientific">Coprinellus micaceus</name>
    <name type="common">Glistening ink-cap mushroom</name>
    <name type="synonym">Coprinus micaceus</name>
    <dbReference type="NCBI Taxonomy" id="71717"/>
    <lineage>
        <taxon>Eukaryota</taxon>
        <taxon>Fungi</taxon>
        <taxon>Dikarya</taxon>
        <taxon>Basidiomycota</taxon>
        <taxon>Agaricomycotina</taxon>
        <taxon>Agaricomycetes</taxon>
        <taxon>Agaricomycetidae</taxon>
        <taxon>Agaricales</taxon>
        <taxon>Agaricineae</taxon>
        <taxon>Psathyrellaceae</taxon>
        <taxon>Coprinellus</taxon>
    </lineage>
</organism>
<dbReference type="EMBL" id="QPFP01000226">
    <property type="protein sequence ID" value="TEB18809.1"/>
    <property type="molecule type" value="Genomic_DNA"/>
</dbReference>
<feature type="region of interest" description="Disordered" evidence="1">
    <location>
        <begin position="200"/>
        <end position="252"/>
    </location>
</feature>
<evidence type="ECO:0000313" key="3">
    <source>
        <dbReference type="Proteomes" id="UP000298030"/>
    </source>
</evidence>
<keyword evidence="3" id="KW-1185">Reference proteome</keyword>
<evidence type="ECO:0000313" key="2">
    <source>
        <dbReference type="EMBL" id="TEB18809.1"/>
    </source>
</evidence>
<name>A0A4Y7SD34_COPMI</name>
<dbReference type="OrthoDB" id="3100626at2759"/>
<dbReference type="AlphaFoldDB" id="A0A4Y7SD34"/>
<gene>
    <name evidence="2" type="ORF">FA13DRAFT_537859</name>
</gene>
<protein>
    <recommendedName>
        <fullName evidence="4">F-box domain-containing protein</fullName>
    </recommendedName>
</protein>
<dbReference type="Gene3D" id="1.20.1280.50">
    <property type="match status" value="1"/>
</dbReference>
<evidence type="ECO:0000256" key="1">
    <source>
        <dbReference type="SAM" id="MobiDB-lite"/>
    </source>
</evidence>
<proteinExistence type="predicted"/>
<evidence type="ECO:0008006" key="4">
    <source>
        <dbReference type="Google" id="ProtNLM"/>
    </source>
</evidence>
<accession>A0A4Y7SD34</accession>
<sequence length="252" mass="29025">MFQRFRKPKSSAAVVPEPPKVAREGPLDRLFRSNKLPTDDQRQHINAILHELKTRYQQTCGVTYSDPRTGPIPALGQEIHEEIKRYQSLFSCIRTMPNEIWHTMFEHVVLIVKPGYDQIHAVQTIRLVCRRWESAARKCATLWQNLPLLDLTNIPMSERKEIAFEKATNHLHSYLQRSVNMPISFTFHFWPDLFPGRRGDGTMDPPRRSHGVAPGSLLRTRTVGRSRIPSHSSDPSHTFRPDSQVPSPSEPH</sequence>